<accession>A0A7C8RGB2</accession>
<dbReference type="Pfam" id="PF00651">
    <property type="entry name" value="BTB"/>
    <property type="match status" value="1"/>
</dbReference>
<dbReference type="CDD" id="cd18186">
    <property type="entry name" value="BTB_POZ_ZBTB_KLHL-like"/>
    <property type="match status" value="1"/>
</dbReference>
<comment type="caution">
    <text evidence="3">The sequence shown here is derived from an EMBL/GenBank/DDBJ whole genome shotgun (WGS) entry which is preliminary data.</text>
</comment>
<dbReference type="InterPro" id="IPR000210">
    <property type="entry name" value="BTB/POZ_dom"/>
</dbReference>
<dbReference type="Proteomes" id="UP000474640">
    <property type="component" value="Unassembled WGS sequence"/>
</dbReference>
<dbReference type="PANTHER" id="PTHR47843:SF2">
    <property type="entry name" value="BTB DOMAIN-CONTAINING PROTEIN"/>
    <property type="match status" value="1"/>
</dbReference>
<dbReference type="SMART" id="SM00225">
    <property type="entry name" value="BTB"/>
    <property type="match status" value="1"/>
</dbReference>
<evidence type="ECO:0000313" key="4">
    <source>
        <dbReference type="Proteomes" id="UP000474640"/>
    </source>
</evidence>
<proteinExistence type="predicted"/>
<dbReference type="PANTHER" id="PTHR47843">
    <property type="entry name" value="BTB DOMAIN-CONTAINING PROTEIN-RELATED"/>
    <property type="match status" value="1"/>
</dbReference>
<dbReference type="EMBL" id="JAABOJ010000023">
    <property type="protein sequence ID" value="KAF3278833.1"/>
    <property type="molecule type" value="Genomic_DNA"/>
</dbReference>
<organism evidence="3 4">
    <name type="scientific">Orbilia oligospora</name>
    <name type="common">Nematode-trapping fungus</name>
    <name type="synonym">Arthrobotrys oligospora</name>
    <dbReference type="NCBI Taxonomy" id="2813651"/>
    <lineage>
        <taxon>Eukaryota</taxon>
        <taxon>Fungi</taxon>
        <taxon>Dikarya</taxon>
        <taxon>Ascomycota</taxon>
        <taxon>Pezizomycotina</taxon>
        <taxon>Orbiliomycetes</taxon>
        <taxon>Orbiliales</taxon>
        <taxon>Orbiliaceae</taxon>
        <taxon>Orbilia</taxon>
    </lineage>
</organism>
<evidence type="ECO:0000313" key="3">
    <source>
        <dbReference type="EMBL" id="KAF3278833.1"/>
    </source>
</evidence>
<dbReference type="InterPro" id="IPR011333">
    <property type="entry name" value="SKP1/BTB/POZ_sf"/>
</dbReference>
<dbReference type="Gene3D" id="3.30.710.10">
    <property type="entry name" value="Potassium Channel Kv1.1, Chain A"/>
    <property type="match status" value="1"/>
</dbReference>
<name>A0A7C8RGB2_ORBOL</name>
<reference evidence="3 4" key="1">
    <citation type="submission" date="2020-01" db="EMBL/GenBank/DDBJ databases">
        <authorList>
            <person name="Palmer J.M."/>
        </authorList>
    </citation>
    <scope>NUCLEOTIDE SEQUENCE [LARGE SCALE GENOMIC DNA]</scope>
    <source>
        <strain evidence="3 4">TWF970</strain>
    </source>
</reference>
<protein>
    <recommendedName>
        <fullName evidence="2">BTB domain-containing protein</fullName>
    </recommendedName>
</protein>
<gene>
    <name evidence="3" type="ORF">TWF970_004377</name>
</gene>
<dbReference type="AlphaFoldDB" id="A0A7C8RGB2"/>
<feature type="domain" description="BTB" evidence="2">
    <location>
        <begin position="53"/>
        <end position="123"/>
    </location>
</feature>
<evidence type="ECO:0000256" key="1">
    <source>
        <dbReference type="SAM" id="MobiDB-lite"/>
    </source>
</evidence>
<feature type="region of interest" description="Disordered" evidence="1">
    <location>
        <begin position="1"/>
        <end position="23"/>
    </location>
</feature>
<dbReference type="OrthoDB" id="3530079at2759"/>
<dbReference type="PROSITE" id="PS50097">
    <property type="entry name" value="BTB"/>
    <property type="match status" value="1"/>
</dbReference>
<evidence type="ECO:0000259" key="2">
    <source>
        <dbReference type="PROSITE" id="PS50097"/>
    </source>
</evidence>
<sequence length="250" mass="28024">MSGVPASSMADYGGSVTGPATDDSLQQIQDEEPKKPTQAQSVLKHMMETGHFTDITIVVGEINEQFRLHRAIISHTSDYFKAAFNPDHFKEGITKELELKSLYPKAFEKVVAWQYEQGYQMEWSHGAADYAVFQTVDYLQIPILRQQVLKKFGLMCGRFLCRCSKEQVKKTVNNFAMICQMCVNSDIELLGPIARAIGAHWDVTPNEVLESVGCGAYGEKFVAVMMSVCGKAVCERCRIDRAHRIKNVMG</sequence>
<dbReference type="SUPFAM" id="SSF54695">
    <property type="entry name" value="POZ domain"/>
    <property type="match status" value="1"/>
</dbReference>